<evidence type="ECO:0000313" key="2">
    <source>
        <dbReference type="Proteomes" id="UP000237319"/>
    </source>
</evidence>
<gene>
    <name evidence="1" type="ORF">LYSIN_01520</name>
</gene>
<accession>A0A2S5D157</accession>
<dbReference type="EMBL" id="PGLV01000001">
    <property type="protein sequence ID" value="POZ56737.1"/>
    <property type="molecule type" value="Genomic_DNA"/>
</dbReference>
<comment type="caution">
    <text evidence="1">The sequence shown here is derived from an EMBL/GenBank/DDBJ whole genome shotgun (WGS) entry which is preliminary data.</text>
</comment>
<dbReference type="RefSeq" id="WP_069508455.1">
    <property type="nucleotide sequence ID" value="NZ_CP194323.1"/>
</dbReference>
<organism evidence="1 2">
    <name type="scientific">Lysinibacillus sphaericus</name>
    <name type="common">Bacillus sphaericus</name>
    <dbReference type="NCBI Taxonomy" id="1421"/>
    <lineage>
        <taxon>Bacteria</taxon>
        <taxon>Bacillati</taxon>
        <taxon>Bacillota</taxon>
        <taxon>Bacilli</taxon>
        <taxon>Bacillales</taxon>
        <taxon>Bacillaceae</taxon>
        <taxon>Lysinibacillus</taxon>
    </lineage>
</organism>
<dbReference type="Proteomes" id="UP000237319">
    <property type="component" value="Unassembled WGS sequence"/>
</dbReference>
<protein>
    <submittedName>
        <fullName evidence="1">Uncharacterized protein</fullName>
    </submittedName>
</protein>
<proteinExistence type="predicted"/>
<dbReference type="AlphaFoldDB" id="A0A2S5D157"/>
<name>A0A2S5D157_LYSSH</name>
<keyword evidence="2" id="KW-1185">Reference proteome</keyword>
<evidence type="ECO:0000313" key="1">
    <source>
        <dbReference type="EMBL" id="POZ56737.1"/>
    </source>
</evidence>
<sequence length="72" mass="8458">MHVVHFYENKTSVLNQLLIHIPTVDENIQIKGRKAKVVDVIQINERQFHVNVLFEKIAKKQPLTKDLGKKKR</sequence>
<reference evidence="1 2" key="1">
    <citation type="submission" date="2017-11" db="EMBL/GenBank/DDBJ databases">
        <title>Genome sequence of Lysinibacillus sphaericus, a lignin-degrading bacteria isolated from municipal solid waste soil.</title>
        <authorList>
            <person name="Persinoti G.F."/>
            <person name="Paixao D.A."/>
            <person name="Bugg T.D."/>
            <person name="Squina F.M."/>
        </authorList>
    </citation>
    <scope>NUCLEOTIDE SEQUENCE [LARGE SCALE GENOMIC DNA]</scope>
    <source>
        <strain evidence="1 2">A1</strain>
    </source>
</reference>